<dbReference type="AlphaFoldDB" id="A0A8H7A8Q3"/>
<gene>
    <name evidence="1" type="ORF">GJ744_005456</name>
</gene>
<dbReference type="EMBL" id="JAACFV010000236">
    <property type="protein sequence ID" value="KAF7502591.1"/>
    <property type="molecule type" value="Genomic_DNA"/>
</dbReference>
<protein>
    <submittedName>
        <fullName evidence="1">Uncharacterized protein</fullName>
    </submittedName>
</protein>
<proteinExistence type="predicted"/>
<accession>A0A8H7A8Q3</accession>
<keyword evidence="2" id="KW-1185">Reference proteome</keyword>
<dbReference type="Proteomes" id="UP000606974">
    <property type="component" value="Unassembled WGS sequence"/>
</dbReference>
<reference evidence="1" key="1">
    <citation type="submission" date="2020-02" db="EMBL/GenBank/DDBJ databases">
        <authorList>
            <person name="Palmer J.M."/>
        </authorList>
    </citation>
    <scope>NUCLEOTIDE SEQUENCE</scope>
    <source>
        <strain evidence="1">EPUS1.4</strain>
        <tissue evidence="1">Thallus</tissue>
    </source>
</reference>
<sequence>MERWWASIRYSWWTSKREALVMLVSRMDTWRSPQDYVLLPPDMPLWTPTSDSPPGVRREEMEMLVPMKATWHTLGYHPPSLFGLADLYS</sequence>
<evidence type="ECO:0000313" key="2">
    <source>
        <dbReference type="Proteomes" id="UP000606974"/>
    </source>
</evidence>
<evidence type="ECO:0000313" key="1">
    <source>
        <dbReference type="EMBL" id="KAF7502591.1"/>
    </source>
</evidence>
<organism evidence="1 2">
    <name type="scientific">Endocarpon pusillum</name>
    <dbReference type="NCBI Taxonomy" id="364733"/>
    <lineage>
        <taxon>Eukaryota</taxon>
        <taxon>Fungi</taxon>
        <taxon>Dikarya</taxon>
        <taxon>Ascomycota</taxon>
        <taxon>Pezizomycotina</taxon>
        <taxon>Eurotiomycetes</taxon>
        <taxon>Chaetothyriomycetidae</taxon>
        <taxon>Verrucariales</taxon>
        <taxon>Verrucariaceae</taxon>
        <taxon>Endocarpon</taxon>
    </lineage>
</organism>
<name>A0A8H7A8Q3_9EURO</name>
<comment type="caution">
    <text evidence="1">The sequence shown here is derived from an EMBL/GenBank/DDBJ whole genome shotgun (WGS) entry which is preliminary data.</text>
</comment>